<gene>
    <name evidence="2" type="ORF">J2I47_09110</name>
</gene>
<keyword evidence="1" id="KW-0472">Membrane</keyword>
<dbReference type="AlphaFoldDB" id="A0A939K4Y7"/>
<accession>A0A939K4Y7</accession>
<evidence type="ECO:0000313" key="3">
    <source>
        <dbReference type="Proteomes" id="UP000664034"/>
    </source>
</evidence>
<feature type="transmembrane region" description="Helical" evidence="1">
    <location>
        <begin position="6"/>
        <end position="27"/>
    </location>
</feature>
<keyword evidence="3" id="KW-1185">Reference proteome</keyword>
<keyword evidence="1" id="KW-0812">Transmembrane</keyword>
<organism evidence="2 3">
    <name type="scientific">Fibrella rubiginis</name>
    <dbReference type="NCBI Taxonomy" id="2817060"/>
    <lineage>
        <taxon>Bacteria</taxon>
        <taxon>Pseudomonadati</taxon>
        <taxon>Bacteroidota</taxon>
        <taxon>Cytophagia</taxon>
        <taxon>Cytophagales</taxon>
        <taxon>Spirosomataceae</taxon>
        <taxon>Fibrella</taxon>
    </lineage>
</organism>
<evidence type="ECO:0000256" key="1">
    <source>
        <dbReference type="SAM" id="Phobius"/>
    </source>
</evidence>
<dbReference type="RefSeq" id="WP_207364248.1">
    <property type="nucleotide sequence ID" value="NZ_JAFMYV010000003.1"/>
</dbReference>
<protein>
    <submittedName>
        <fullName evidence="2">Uncharacterized protein</fullName>
    </submittedName>
</protein>
<sequence>MNTSFVKFLLVTLGLGLGVVGGIYWLAGQGASGRQTISPAQEVHFLTDAQLADSLYRQLKKTDPVEKASEFSAVRFQLEEAIGRLQKGYGPDTLFSQITGTTGHNYQKLMDLVALKTTNRQSRIATKAQLKLQVDGLNTAVQALQTQVLMKQSSLDNLRAMKASQRP</sequence>
<dbReference type="EMBL" id="JAFMYV010000003">
    <property type="protein sequence ID" value="MBO0936701.1"/>
    <property type="molecule type" value="Genomic_DNA"/>
</dbReference>
<proteinExistence type="predicted"/>
<comment type="caution">
    <text evidence="2">The sequence shown here is derived from an EMBL/GenBank/DDBJ whole genome shotgun (WGS) entry which is preliminary data.</text>
</comment>
<keyword evidence="1" id="KW-1133">Transmembrane helix</keyword>
<name>A0A939K4Y7_9BACT</name>
<dbReference type="Proteomes" id="UP000664034">
    <property type="component" value="Unassembled WGS sequence"/>
</dbReference>
<evidence type="ECO:0000313" key="2">
    <source>
        <dbReference type="EMBL" id="MBO0936701.1"/>
    </source>
</evidence>
<reference evidence="2" key="1">
    <citation type="submission" date="2021-03" db="EMBL/GenBank/DDBJ databases">
        <title>Fibrella sp. HMF5335 genome sequencing and assembly.</title>
        <authorList>
            <person name="Kang H."/>
            <person name="Kim H."/>
            <person name="Bae S."/>
            <person name="Joh K."/>
        </authorList>
    </citation>
    <scope>NUCLEOTIDE SEQUENCE</scope>
    <source>
        <strain evidence="2">HMF5335</strain>
    </source>
</reference>